<feature type="compositionally biased region" description="Polar residues" evidence="1">
    <location>
        <begin position="82"/>
        <end position="91"/>
    </location>
</feature>
<evidence type="ECO:0000313" key="3">
    <source>
        <dbReference type="Proteomes" id="UP000655588"/>
    </source>
</evidence>
<sequence>MQNLVYFPTAAETGSNEKCPQSTEKIKDEQEEAIQKEIKRKEKFQLKKPQQQFLSPAADTRNATRISKSPTRSTIVAEEEGSSGNQRSGSRMNEPVGGNEDKFLDSDTNEVIQDPEKYILKMGNLDVIHDFFDDIQYLDEKYASRILLFNI</sequence>
<feature type="compositionally biased region" description="Polar residues" evidence="1">
    <location>
        <begin position="12"/>
        <end position="23"/>
    </location>
</feature>
<feature type="compositionally biased region" description="Polar residues" evidence="1">
    <location>
        <begin position="61"/>
        <end position="74"/>
    </location>
</feature>
<proteinExistence type="predicted"/>
<name>A0A833RY51_9HYME</name>
<reference evidence="2" key="1">
    <citation type="submission" date="2019-11" db="EMBL/GenBank/DDBJ databases">
        <title>The nuclear and mitochondrial genomes of Frieseomelitta varia - a highly eusocial stingless bee (Meliponini) with a permanently sterile worker caste.</title>
        <authorList>
            <person name="Freitas F.C.P."/>
            <person name="Lourenco A.P."/>
            <person name="Nunes F.M.F."/>
            <person name="Paschoal A.R."/>
            <person name="Abreu F.C.P."/>
            <person name="Barbin F.O."/>
            <person name="Bataglia L."/>
            <person name="Cardoso-Junior C.A.M."/>
            <person name="Cervoni M.S."/>
            <person name="Silva S.R."/>
            <person name="Dalarmi F."/>
            <person name="Del Lama M.A."/>
            <person name="Depintor T.S."/>
            <person name="Ferreira K.M."/>
            <person name="Goria P.S."/>
            <person name="Jaskot M.C."/>
            <person name="Lago D.C."/>
            <person name="Luna-Lucena D."/>
            <person name="Moda L.M."/>
            <person name="Nascimento L."/>
            <person name="Pedrino M."/>
            <person name="Rabico F.O."/>
            <person name="Sanches F.C."/>
            <person name="Santos D.E."/>
            <person name="Santos C.G."/>
            <person name="Vieira J."/>
            <person name="Lopes T.F."/>
            <person name="Barchuk A.R."/>
            <person name="Hartfelder K."/>
            <person name="Simoes Z.L.P."/>
            <person name="Bitondi M.M.G."/>
            <person name="Pinheiro D.G."/>
        </authorList>
    </citation>
    <scope>NUCLEOTIDE SEQUENCE</scope>
    <source>
        <strain evidence="2">USP_RPSP 00005682</strain>
        <tissue evidence="2">Whole individual</tissue>
    </source>
</reference>
<comment type="caution">
    <text evidence="2">The sequence shown here is derived from an EMBL/GenBank/DDBJ whole genome shotgun (WGS) entry which is preliminary data.</text>
</comment>
<feature type="region of interest" description="Disordered" evidence="1">
    <location>
        <begin position="1"/>
        <end position="108"/>
    </location>
</feature>
<keyword evidence="3" id="KW-1185">Reference proteome</keyword>
<dbReference type="AlphaFoldDB" id="A0A833RY51"/>
<accession>A0A833RY51</accession>
<gene>
    <name evidence="2" type="ORF">E2986_12140</name>
</gene>
<organism evidence="2 3">
    <name type="scientific">Frieseomelitta varia</name>
    <dbReference type="NCBI Taxonomy" id="561572"/>
    <lineage>
        <taxon>Eukaryota</taxon>
        <taxon>Metazoa</taxon>
        <taxon>Ecdysozoa</taxon>
        <taxon>Arthropoda</taxon>
        <taxon>Hexapoda</taxon>
        <taxon>Insecta</taxon>
        <taxon>Pterygota</taxon>
        <taxon>Neoptera</taxon>
        <taxon>Endopterygota</taxon>
        <taxon>Hymenoptera</taxon>
        <taxon>Apocrita</taxon>
        <taxon>Aculeata</taxon>
        <taxon>Apoidea</taxon>
        <taxon>Anthophila</taxon>
        <taxon>Apidae</taxon>
        <taxon>Frieseomelitta</taxon>
    </lineage>
</organism>
<evidence type="ECO:0000256" key="1">
    <source>
        <dbReference type="SAM" id="MobiDB-lite"/>
    </source>
</evidence>
<dbReference type="EMBL" id="WNWW01000367">
    <property type="protein sequence ID" value="KAF3425701.1"/>
    <property type="molecule type" value="Genomic_DNA"/>
</dbReference>
<dbReference type="Proteomes" id="UP000655588">
    <property type="component" value="Unassembled WGS sequence"/>
</dbReference>
<protein>
    <submittedName>
        <fullName evidence="2">Uncharacterized protein</fullName>
    </submittedName>
</protein>
<evidence type="ECO:0000313" key="2">
    <source>
        <dbReference type="EMBL" id="KAF3425701.1"/>
    </source>
</evidence>
<feature type="compositionally biased region" description="Basic and acidic residues" evidence="1">
    <location>
        <begin position="24"/>
        <end position="45"/>
    </location>
</feature>